<sequence length="100" mass="11494">MASRTLTTLRPITRLPTIRTFTTSPMQRIKEDANRTPEQVEAAKQDQLREQKEGKGRWREDLASHGESNIAADKQKVEDHGKHMEELQEQGKRKGEKGEL</sequence>
<accession>A0A7U2ICP3</accession>
<dbReference type="AlphaFoldDB" id="A0A7U2ICP3"/>
<dbReference type="VEuPathDB" id="FungiDB:JI435_131550"/>
<protein>
    <submittedName>
        <fullName evidence="2">Uncharacterized protein</fullName>
    </submittedName>
</protein>
<dbReference type="OrthoDB" id="529205at2759"/>
<dbReference type="Proteomes" id="UP000663193">
    <property type="component" value="Chromosome 22"/>
</dbReference>
<keyword evidence="3" id="KW-1185">Reference proteome</keyword>
<gene>
    <name evidence="2" type="ORF">JI435_131550</name>
</gene>
<dbReference type="OMA" id="DHDAHMK"/>
<evidence type="ECO:0000256" key="1">
    <source>
        <dbReference type="SAM" id="MobiDB-lite"/>
    </source>
</evidence>
<feature type="compositionally biased region" description="Basic and acidic residues" evidence="1">
    <location>
        <begin position="41"/>
        <end position="64"/>
    </location>
</feature>
<dbReference type="EMBL" id="CP069044">
    <property type="protein sequence ID" value="QRD07452.1"/>
    <property type="molecule type" value="Genomic_DNA"/>
</dbReference>
<organism evidence="2 3">
    <name type="scientific">Phaeosphaeria nodorum (strain SN15 / ATCC MYA-4574 / FGSC 10173)</name>
    <name type="common">Glume blotch fungus</name>
    <name type="synonym">Parastagonospora nodorum</name>
    <dbReference type="NCBI Taxonomy" id="321614"/>
    <lineage>
        <taxon>Eukaryota</taxon>
        <taxon>Fungi</taxon>
        <taxon>Dikarya</taxon>
        <taxon>Ascomycota</taxon>
        <taxon>Pezizomycotina</taxon>
        <taxon>Dothideomycetes</taxon>
        <taxon>Pleosporomycetidae</taxon>
        <taxon>Pleosporales</taxon>
        <taxon>Pleosporineae</taxon>
        <taxon>Phaeosphaeriaceae</taxon>
        <taxon>Parastagonospora</taxon>
    </lineage>
</organism>
<proteinExistence type="predicted"/>
<evidence type="ECO:0000313" key="3">
    <source>
        <dbReference type="Proteomes" id="UP000663193"/>
    </source>
</evidence>
<feature type="compositionally biased region" description="Basic and acidic residues" evidence="1">
    <location>
        <begin position="73"/>
        <end position="100"/>
    </location>
</feature>
<name>A0A7U2ICP3_PHANO</name>
<reference evidence="3" key="1">
    <citation type="journal article" date="2021" name="BMC Genomics">
        <title>Chromosome-level genome assembly and manually-curated proteome of model necrotroph Parastagonospora nodorum Sn15 reveals a genome-wide trove of candidate effector homologs, and redundancy of virulence-related functions within an accessory chromosome.</title>
        <authorList>
            <person name="Bertazzoni S."/>
            <person name="Jones D.A.B."/>
            <person name="Phan H.T."/>
            <person name="Tan K.-C."/>
            <person name="Hane J.K."/>
        </authorList>
    </citation>
    <scope>NUCLEOTIDE SEQUENCE [LARGE SCALE GENOMIC DNA]</scope>
    <source>
        <strain evidence="3">SN15 / ATCC MYA-4574 / FGSC 10173)</strain>
    </source>
</reference>
<dbReference type="RefSeq" id="XP_001803367.1">
    <property type="nucleotide sequence ID" value="XM_001803315.1"/>
</dbReference>
<dbReference type="KEGG" id="pno:SNOG_13155"/>
<feature type="region of interest" description="Disordered" evidence="1">
    <location>
        <begin position="28"/>
        <end position="100"/>
    </location>
</feature>
<evidence type="ECO:0000313" key="2">
    <source>
        <dbReference type="EMBL" id="QRD07452.1"/>
    </source>
</evidence>